<protein>
    <recommendedName>
        <fullName evidence="3">Lysozyme</fullName>
        <ecNumber evidence="3">3.2.1.17</ecNumber>
    </recommendedName>
</protein>
<dbReference type="InterPro" id="IPR052619">
    <property type="entry name" value="Phage_lysozyme-like"/>
</dbReference>
<dbReference type="Gene3D" id="1.10.530.40">
    <property type="match status" value="1"/>
</dbReference>
<keyword evidence="3" id="KW-0378">Hydrolase</keyword>
<dbReference type="Pfam" id="PF00959">
    <property type="entry name" value="Phage_lysozyme"/>
    <property type="match status" value="1"/>
</dbReference>
<evidence type="ECO:0000313" key="4">
    <source>
        <dbReference type="EMBL" id="SNR91449.1"/>
    </source>
</evidence>
<keyword evidence="3" id="KW-0326">Glycosidase</keyword>
<dbReference type="PANTHER" id="PTHR37406">
    <property type="entry name" value="T4-TYPE LYSOZYME 1-RELATED"/>
    <property type="match status" value="1"/>
</dbReference>
<reference evidence="4 5" key="1">
    <citation type="submission" date="2017-06" db="EMBL/GenBank/DDBJ databases">
        <authorList>
            <person name="Kim H.J."/>
            <person name="Triplett B.A."/>
        </authorList>
    </citation>
    <scope>NUCLEOTIDE SEQUENCE [LARGE SCALE GENOMIC DNA]</scope>
    <source>
        <strain evidence="4 5">DSM 13116</strain>
    </source>
</reference>
<dbReference type="SUPFAM" id="SSF53955">
    <property type="entry name" value="Lysozyme-like"/>
    <property type="match status" value="1"/>
</dbReference>
<dbReference type="GO" id="GO:0009253">
    <property type="term" value="P:peptidoglycan catabolic process"/>
    <property type="evidence" value="ECO:0007669"/>
    <property type="project" value="InterPro"/>
</dbReference>
<dbReference type="InterPro" id="IPR023346">
    <property type="entry name" value="Lysozyme-like_dom_sf"/>
</dbReference>
<keyword evidence="2 3" id="KW-0081">Bacteriolytic enzyme</keyword>
<evidence type="ECO:0000313" key="5">
    <source>
        <dbReference type="Proteomes" id="UP000198324"/>
    </source>
</evidence>
<gene>
    <name evidence="4" type="ORF">SAMN04488503_1883</name>
</gene>
<evidence type="ECO:0000256" key="3">
    <source>
        <dbReference type="RuleBase" id="RU003788"/>
    </source>
</evidence>
<dbReference type="EC" id="3.2.1.17" evidence="3"/>
<dbReference type="GO" id="GO:0016998">
    <property type="term" value="P:cell wall macromolecule catabolic process"/>
    <property type="evidence" value="ECO:0007669"/>
    <property type="project" value="InterPro"/>
</dbReference>
<dbReference type="InterPro" id="IPR023347">
    <property type="entry name" value="Lysozyme_dom_sf"/>
</dbReference>
<dbReference type="GO" id="GO:0031640">
    <property type="term" value="P:killing of cells of another organism"/>
    <property type="evidence" value="ECO:0007669"/>
    <property type="project" value="UniProtKB-KW"/>
</dbReference>
<sequence>MNRLRLEEQLLVDEGLRLKPYRCTAGRLTIGVGRNLDDRGISRAEALMLLGNDITDCWGRLVRQAPWVAAAPEPVQEALVNMAFNMGVEGLMGFRRTLALLEEGRYAEAAQEMLRSRWAGQVGARAERLAARVRGAAGPPTA</sequence>
<dbReference type="Proteomes" id="UP000198324">
    <property type="component" value="Unassembled WGS sequence"/>
</dbReference>
<keyword evidence="1 3" id="KW-0929">Antimicrobial</keyword>
<name>A0A239A7G6_9BACT</name>
<comment type="catalytic activity">
    <reaction evidence="3">
        <text>Hydrolysis of (1-&gt;4)-beta-linkages between N-acetylmuramic acid and N-acetyl-D-glucosamine residues in a peptidoglycan and between N-acetyl-D-glucosamine residues in chitodextrins.</text>
        <dbReference type="EC" id="3.2.1.17"/>
    </reaction>
</comment>
<dbReference type="GO" id="GO:0042742">
    <property type="term" value="P:defense response to bacterium"/>
    <property type="evidence" value="ECO:0007669"/>
    <property type="project" value="UniProtKB-KW"/>
</dbReference>
<comment type="similarity">
    <text evidence="3">Belongs to the glycosyl hydrolase 24 family.</text>
</comment>
<dbReference type="PANTHER" id="PTHR37406:SF1">
    <property type="entry name" value="T4-TYPE LYSOZYME 1-RELATED"/>
    <property type="match status" value="1"/>
</dbReference>
<dbReference type="InterPro" id="IPR001165">
    <property type="entry name" value="T4-type_lysozyme"/>
</dbReference>
<dbReference type="InterPro" id="IPR002196">
    <property type="entry name" value="Glyco_hydro_24"/>
</dbReference>
<proteinExistence type="inferred from homology"/>
<dbReference type="OrthoDB" id="5323745at2"/>
<dbReference type="AlphaFoldDB" id="A0A239A7G6"/>
<dbReference type="GO" id="GO:0003796">
    <property type="term" value="F:lysozyme activity"/>
    <property type="evidence" value="ECO:0007669"/>
    <property type="project" value="UniProtKB-EC"/>
</dbReference>
<keyword evidence="5" id="KW-1185">Reference proteome</keyword>
<dbReference type="EMBL" id="FZOC01000003">
    <property type="protein sequence ID" value="SNR91449.1"/>
    <property type="molecule type" value="Genomic_DNA"/>
</dbReference>
<evidence type="ECO:0000256" key="1">
    <source>
        <dbReference type="ARBA" id="ARBA00022529"/>
    </source>
</evidence>
<accession>A0A239A7G6</accession>
<dbReference type="PRINTS" id="PR00684">
    <property type="entry name" value="T4LYSOZYME"/>
</dbReference>
<dbReference type="RefSeq" id="WP_089274030.1">
    <property type="nucleotide sequence ID" value="NZ_FZOC01000003.1"/>
</dbReference>
<evidence type="ECO:0000256" key="2">
    <source>
        <dbReference type="ARBA" id="ARBA00022638"/>
    </source>
</evidence>
<organism evidence="4 5">
    <name type="scientific">Humidesulfovibrio mexicanus</name>
    <dbReference type="NCBI Taxonomy" id="147047"/>
    <lineage>
        <taxon>Bacteria</taxon>
        <taxon>Pseudomonadati</taxon>
        <taxon>Thermodesulfobacteriota</taxon>
        <taxon>Desulfovibrionia</taxon>
        <taxon>Desulfovibrionales</taxon>
        <taxon>Desulfovibrionaceae</taxon>
        <taxon>Humidesulfovibrio</taxon>
    </lineage>
</organism>